<protein>
    <submittedName>
        <fullName evidence="1">DUF4363 family protein</fullName>
    </submittedName>
</protein>
<dbReference type="Proteomes" id="UP000886847">
    <property type="component" value="Unassembled WGS sequence"/>
</dbReference>
<organism evidence="1 2">
    <name type="scientific">Candidatus Borkfalkia faecavium</name>
    <dbReference type="NCBI Taxonomy" id="2838508"/>
    <lineage>
        <taxon>Bacteria</taxon>
        <taxon>Bacillati</taxon>
        <taxon>Bacillota</taxon>
        <taxon>Clostridia</taxon>
        <taxon>Christensenellales</taxon>
        <taxon>Christensenellaceae</taxon>
        <taxon>Candidatus Borkfalkia</taxon>
    </lineage>
</organism>
<evidence type="ECO:0000313" key="2">
    <source>
        <dbReference type="Proteomes" id="UP000886847"/>
    </source>
</evidence>
<name>A0A9D1VZ69_9FIRM</name>
<reference evidence="1" key="1">
    <citation type="journal article" date="2021" name="PeerJ">
        <title>Extensive microbial diversity within the chicken gut microbiome revealed by metagenomics and culture.</title>
        <authorList>
            <person name="Gilroy R."/>
            <person name="Ravi A."/>
            <person name="Getino M."/>
            <person name="Pursley I."/>
            <person name="Horton D.L."/>
            <person name="Alikhan N.F."/>
            <person name="Baker D."/>
            <person name="Gharbi K."/>
            <person name="Hall N."/>
            <person name="Watson M."/>
            <person name="Adriaenssens E.M."/>
            <person name="Foster-Nyarko E."/>
            <person name="Jarju S."/>
            <person name="Secka A."/>
            <person name="Antonio M."/>
            <person name="Oren A."/>
            <person name="Chaudhuri R.R."/>
            <person name="La Ragione R."/>
            <person name="Hildebrand F."/>
            <person name="Pallen M.J."/>
        </authorList>
    </citation>
    <scope>NUCLEOTIDE SEQUENCE</scope>
    <source>
        <strain evidence="1">2189</strain>
    </source>
</reference>
<proteinExistence type="predicted"/>
<sequence>MVKTIASLAVSFALLAGAALFEHLYIGAKFERFEAALVQLDIKAEEGSATRADAESVEALWEGEKTKLHAMIPHGDIIGIDYWLGEAVSLIEEEDYPAARSKLQVLITLARQLPKTYAISFENVF</sequence>
<evidence type="ECO:0000313" key="1">
    <source>
        <dbReference type="EMBL" id="HIX49836.1"/>
    </source>
</evidence>
<comment type="caution">
    <text evidence="1">The sequence shown here is derived from an EMBL/GenBank/DDBJ whole genome shotgun (WGS) entry which is preliminary data.</text>
</comment>
<dbReference type="Pfam" id="PF14276">
    <property type="entry name" value="DUF4363"/>
    <property type="match status" value="1"/>
</dbReference>
<dbReference type="InterPro" id="IPR025373">
    <property type="entry name" value="DUF4363"/>
</dbReference>
<dbReference type="EMBL" id="DXEW01000005">
    <property type="protein sequence ID" value="HIX49836.1"/>
    <property type="molecule type" value="Genomic_DNA"/>
</dbReference>
<reference evidence="1" key="2">
    <citation type="submission" date="2021-04" db="EMBL/GenBank/DDBJ databases">
        <authorList>
            <person name="Gilroy R."/>
        </authorList>
    </citation>
    <scope>NUCLEOTIDE SEQUENCE</scope>
    <source>
        <strain evidence="1">2189</strain>
    </source>
</reference>
<gene>
    <name evidence="1" type="ORF">H9851_00935</name>
</gene>
<dbReference type="AlphaFoldDB" id="A0A9D1VZ69"/>
<accession>A0A9D1VZ69</accession>